<comment type="caution">
    <text evidence="1">The sequence shown here is derived from an EMBL/GenBank/DDBJ whole genome shotgun (WGS) entry which is preliminary data.</text>
</comment>
<dbReference type="HOGENOM" id="CLU_1643507_0_0_1"/>
<evidence type="ECO:0000313" key="1">
    <source>
        <dbReference type="EMBL" id="CCE28169.1"/>
    </source>
</evidence>
<dbReference type="Proteomes" id="UP000016801">
    <property type="component" value="Unassembled WGS sequence"/>
</dbReference>
<accession>M1WBB0</accession>
<dbReference type="OrthoDB" id="4949264at2759"/>
<reference evidence="1 2" key="1">
    <citation type="journal article" date="2013" name="PLoS Genet.">
        <title>Plant-symbiotic fungi as chemical engineers: Multi-genome analysis of the Clavicipitaceae reveals dynamics of alkaloid loci.</title>
        <authorList>
            <person name="Schardl C.L."/>
            <person name="Young C.A."/>
            <person name="Hesse U."/>
            <person name="Amyotte S.G."/>
            <person name="Andreeva K."/>
            <person name="Calie P.J."/>
            <person name="Fleetwood D.J."/>
            <person name="Haws D.C."/>
            <person name="Moore N."/>
            <person name="Oeser B."/>
            <person name="Panaccione D.G."/>
            <person name="Schweri K.K."/>
            <person name="Voisey C.R."/>
            <person name="Farman M.L."/>
            <person name="Jaromczyk J.W."/>
            <person name="Roe B.A."/>
            <person name="O'Sullivan D.M."/>
            <person name="Scott B."/>
            <person name="Tudzynski P."/>
            <person name="An Z."/>
            <person name="Arnaoudova E.G."/>
            <person name="Bullock C.T."/>
            <person name="Charlton N.D."/>
            <person name="Chen L."/>
            <person name="Cox M."/>
            <person name="Dinkins R.D."/>
            <person name="Florea S."/>
            <person name="Glenn A.E."/>
            <person name="Gordon A."/>
            <person name="Gueldener U."/>
            <person name="Harris D.R."/>
            <person name="Hollin W."/>
            <person name="Jaromczyk J."/>
            <person name="Johnson R.D."/>
            <person name="Khan A.K."/>
            <person name="Leistner E."/>
            <person name="Leuchtmann A."/>
            <person name="Li C."/>
            <person name="Liu J."/>
            <person name="Liu J."/>
            <person name="Liu M."/>
            <person name="Mace W."/>
            <person name="Machado C."/>
            <person name="Nagabhyru P."/>
            <person name="Pan J."/>
            <person name="Schmid J."/>
            <person name="Sugawara K."/>
            <person name="Steiner U."/>
            <person name="Takach J.E."/>
            <person name="Tanaka E."/>
            <person name="Webb J.S."/>
            <person name="Wilson E.V."/>
            <person name="Wiseman J.L."/>
            <person name="Yoshida R."/>
            <person name="Zeng Z."/>
        </authorList>
    </citation>
    <scope>NUCLEOTIDE SEQUENCE [LARGE SCALE GENOMIC DNA]</scope>
    <source>
        <strain evidence="1 2">20.1</strain>
    </source>
</reference>
<dbReference type="eggNOG" id="ENOG502T5AM">
    <property type="taxonomic scope" value="Eukaryota"/>
</dbReference>
<protein>
    <submittedName>
        <fullName evidence="1">Uncharacterized protein</fullName>
    </submittedName>
</protein>
<keyword evidence="2" id="KW-1185">Reference proteome</keyword>
<name>M1WBB0_CLAP2</name>
<dbReference type="AlphaFoldDB" id="M1WBB0"/>
<sequence length="161" mass="18527">MKARKAGKALEINGVAAAAELRRIQEKSLKRQERDERTLVVAKWGPITVLDARAKAAKDENNRREAQEEENCRIRKKEVRIEVGFLRFAQTMMRVGGEALAVIWLTKGDRQVQLRDDGWMGRRYKSLRRTLLGRGPSDSQQRRNPTSIRTSFFLILQFSSS</sequence>
<organism evidence="1 2">
    <name type="scientific">Claviceps purpurea (strain 20.1)</name>
    <name type="common">Ergot fungus</name>
    <name type="synonym">Sphacelia segetum</name>
    <dbReference type="NCBI Taxonomy" id="1111077"/>
    <lineage>
        <taxon>Eukaryota</taxon>
        <taxon>Fungi</taxon>
        <taxon>Dikarya</taxon>
        <taxon>Ascomycota</taxon>
        <taxon>Pezizomycotina</taxon>
        <taxon>Sordariomycetes</taxon>
        <taxon>Hypocreomycetidae</taxon>
        <taxon>Hypocreales</taxon>
        <taxon>Clavicipitaceae</taxon>
        <taxon>Claviceps</taxon>
    </lineage>
</organism>
<proteinExistence type="predicted"/>
<dbReference type="EMBL" id="CAGA01000007">
    <property type="protein sequence ID" value="CCE28169.1"/>
    <property type="molecule type" value="Genomic_DNA"/>
</dbReference>
<gene>
    <name evidence="1" type="ORF">CPUR_01643</name>
</gene>
<dbReference type="VEuPathDB" id="FungiDB:CPUR_01643"/>
<evidence type="ECO:0000313" key="2">
    <source>
        <dbReference type="Proteomes" id="UP000016801"/>
    </source>
</evidence>